<reference evidence="10 11" key="2">
    <citation type="submission" date="2018-08" db="EMBL/GenBank/DDBJ databases">
        <title>A genome reference for cultivated species of the human gut microbiota.</title>
        <authorList>
            <person name="Zou Y."/>
            <person name="Xue W."/>
            <person name="Luo G."/>
        </authorList>
    </citation>
    <scope>NUCLEOTIDE SEQUENCE [LARGE SCALE GENOMIC DNA]</scope>
    <source>
        <strain evidence="7 11">AF28-11</strain>
        <strain evidence="6 10">TM04-30</strain>
    </source>
</reference>
<gene>
    <name evidence="7" type="ORF">DWY92_05455</name>
    <name evidence="6" type="ORF">DXD40_11040</name>
    <name evidence="1" type="ORF">ERS852462_03239</name>
    <name evidence="2" type="ORF">ERS852510_03134</name>
    <name evidence="4" type="ORF">GAP47_01205</name>
    <name evidence="3" type="ORF">GAQ56_09390</name>
    <name evidence="5" type="ORF">POY80_05300</name>
</gene>
<evidence type="ECO:0000313" key="7">
    <source>
        <dbReference type="EMBL" id="RGQ53130.1"/>
    </source>
</evidence>
<evidence type="ECO:0000313" key="10">
    <source>
        <dbReference type="Proteomes" id="UP000260844"/>
    </source>
</evidence>
<dbReference type="EMBL" id="CZAF01000009">
    <property type="protein sequence ID" value="CUP31752.1"/>
    <property type="molecule type" value="Genomic_DNA"/>
</dbReference>
<reference evidence="8 9" key="1">
    <citation type="submission" date="2015-09" db="EMBL/GenBank/DDBJ databases">
        <authorList>
            <consortium name="Pathogen Informatics"/>
        </authorList>
    </citation>
    <scope>NUCLEOTIDE SEQUENCE [LARGE SCALE GENOMIC DNA]</scope>
    <source>
        <strain evidence="1 8">2789STDY5834847</strain>
        <strain evidence="2 9">2789STDY5834898</strain>
    </source>
</reference>
<evidence type="ECO:0000313" key="5">
    <source>
        <dbReference type="EMBL" id="MDC1751858.1"/>
    </source>
</evidence>
<dbReference type="EMBL" id="QRTH01000002">
    <property type="protein sequence ID" value="RGQ53130.1"/>
    <property type="molecule type" value="Genomic_DNA"/>
</dbReference>
<reference evidence="12 13" key="3">
    <citation type="journal article" date="2019" name="Nat. Med.">
        <title>A library of human gut bacterial isolates paired with longitudinal multiomics data enables mechanistic microbiome research.</title>
        <authorList>
            <person name="Poyet M."/>
            <person name="Groussin M."/>
            <person name="Gibbons S.M."/>
            <person name="Avila-Pacheco J."/>
            <person name="Jiang X."/>
            <person name="Kearney S.M."/>
            <person name="Perrotta A.R."/>
            <person name="Berdy B."/>
            <person name="Zhao S."/>
            <person name="Lieberman T.D."/>
            <person name="Swanson P.K."/>
            <person name="Smith M."/>
            <person name="Roesemann S."/>
            <person name="Alexander J.E."/>
            <person name="Rich S.A."/>
            <person name="Livny J."/>
            <person name="Vlamakis H."/>
            <person name="Clish C."/>
            <person name="Bullock K."/>
            <person name="Deik A."/>
            <person name="Scott J."/>
            <person name="Pierce K.A."/>
            <person name="Xavier R.J."/>
            <person name="Alm E.J."/>
        </authorList>
    </citation>
    <scope>NUCLEOTIDE SEQUENCE [LARGE SCALE GENOMIC DNA]</scope>
    <source>
        <strain evidence="3 12">BIOML-A42</strain>
        <strain evidence="4 13">BIOML-A5</strain>
    </source>
</reference>
<dbReference type="Proteomes" id="UP001218502">
    <property type="component" value="Unassembled WGS sequence"/>
</dbReference>
<dbReference type="EMBL" id="WCUV01000006">
    <property type="protein sequence ID" value="KAB4092445.1"/>
    <property type="molecule type" value="Genomic_DNA"/>
</dbReference>
<dbReference type="GeneID" id="60924169"/>
<dbReference type="Proteomes" id="UP000095614">
    <property type="component" value="Unassembled WGS sequence"/>
</dbReference>
<dbReference type="SMR" id="A0A139K527"/>
<dbReference type="Proteomes" id="UP000462376">
    <property type="component" value="Unassembled WGS sequence"/>
</dbReference>
<evidence type="ECO:0000313" key="6">
    <source>
        <dbReference type="EMBL" id="RGJ93033.1"/>
    </source>
</evidence>
<evidence type="ECO:0000313" key="4">
    <source>
        <dbReference type="EMBL" id="KAB4241269.1"/>
    </source>
</evidence>
<evidence type="ECO:0000313" key="13">
    <source>
        <dbReference type="Proteomes" id="UP000462376"/>
    </source>
</evidence>
<reference evidence="5" key="4">
    <citation type="submission" date="2022-10" db="EMBL/GenBank/DDBJ databases">
        <title>Human gut microbiome strain richness.</title>
        <authorList>
            <person name="Chen-Liaw A."/>
        </authorList>
    </citation>
    <scope>NUCLEOTIDE SEQUENCE</scope>
    <source>
        <strain evidence="5">A1_m1001262Bd0_191120</strain>
    </source>
</reference>
<evidence type="ECO:0000313" key="3">
    <source>
        <dbReference type="EMBL" id="KAB4092445.1"/>
    </source>
</evidence>
<sequence>MGLFGGINAVNEINSLIAQIERNMNALAPMIELNGMKHTTQSKELTKLVRRDLDRIKDLLNQHSSARIAVYRLKGDKVDSTTLVGFLEMCLKQAESLI</sequence>
<dbReference type="EMBL" id="CZAO01000016">
    <property type="protein sequence ID" value="CUQ08829.1"/>
    <property type="molecule type" value="Genomic_DNA"/>
</dbReference>
<evidence type="ECO:0000313" key="12">
    <source>
        <dbReference type="Proteomes" id="UP000432488"/>
    </source>
</evidence>
<evidence type="ECO:0000313" key="14">
    <source>
        <dbReference type="Proteomes" id="UP001218502"/>
    </source>
</evidence>
<dbReference type="AlphaFoldDB" id="A0A139K527"/>
<dbReference type="Proteomes" id="UP000432488">
    <property type="component" value="Unassembled WGS sequence"/>
</dbReference>
<dbReference type="OrthoDB" id="1040177at2"/>
<protein>
    <submittedName>
        <fullName evidence="5">Uncharacterized protein</fullName>
    </submittedName>
</protein>
<dbReference type="RefSeq" id="WP_011108558.1">
    <property type="nucleotide sequence ID" value="NZ_CACRTC010000039.1"/>
</dbReference>
<evidence type="ECO:0000313" key="11">
    <source>
        <dbReference type="Proteomes" id="UP000283680"/>
    </source>
</evidence>
<organism evidence="5 14">
    <name type="scientific">Bacteroides uniformis</name>
    <dbReference type="NCBI Taxonomy" id="820"/>
    <lineage>
        <taxon>Bacteria</taxon>
        <taxon>Pseudomonadati</taxon>
        <taxon>Bacteroidota</taxon>
        <taxon>Bacteroidia</taxon>
        <taxon>Bacteroidales</taxon>
        <taxon>Bacteroidaceae</taxon>
        <taxon>Bacteroides</taxon>
    </lineage>
</organism>
<dbReference type="EMBL" id="JAQNQY010000004">
    <property type="protein sequence ID" value="MDC1751858.1"/>
    <property type="molecule type" value="Genomic_DNA"/>
</dbReference>
<name>A0A139K527_BACUN</name>
<accession>A0A139K527</accession>
<dbReference type="Proteomes" id="UP000260844">
    <property type="component" value="Unassembled WGS sequence"/>
</dbReference>
<proteinExistence type="predicted"/>
<dbReference type="PATRIC" id="fig|820.27.peg.2300"/>
<dbReference type="Proteomes" id="UP000095766">
    <property type="component" value="Unassembled WGS sequence"/>
</dbReference>
<dbReference type="EMBL" id="WCTL01000001">
    <property type="protein sequence ID" value="KAB4241269.1"/>
    <property type="molecule type" value="Genomic_DNA"/>
</dbReference>
<evidence type="ECO:0000313" key="9">
    <source>
        <dbReference type="Proteomes" id="UP000095766"/>
    </source>
</evidence>
<evidence type="ECO:0000313" key="8">
    <source>
        <dbReference type="Proteomes" id="UP000095614"/>
    </source>
</evidence>
<evidence type="ECO:0000313" key="1">
    <source>
        <dbReference type="EMBL" id="CUP31752.1"/>
    </source>
</evidence>
<dbReference type="EMBL" id="QSPV01000008">
    <property type="protein sequence ID" value="RGJ93033.1"/>
    <property type="molecule type" value="Genomic_DNA"/>
</dbReference>
<evidence type="ECO:0000313" key="2">
    <source>
        <dbReference type="EMBL" id="CUQ08829.1"/>
    </source>
</evidence>
<dbReference type="Proteomes" id="UP000283680">
    <property type="component" value="Unassembled WGS sequence"/>
</dbReference>